<gene>
    <name evidence="1" type="ORF">F8M41_022924</name>
</gene>
<dbReference type="InterPro" id="IPR011990">
    <property type="entry name" value="TPR-like_helical_dom_sf"/>
</dbReference>
<dbReference type="Gene3D" id="1.25.40.10">
    <property type="entry name" value="Tetratricopeptide repeat domain"/>
    <property type="match status" value="1"/>
</dbReference>
<proteinExistence type="predicted"/>
<dbReference type="EMBL" id="WTPW01000729">
    <property type="protein sequence ID" value="KAF0484664.1"/>
    <property type="molecule type" value="Genomic_DNA"/>
</dbReference>
<keyword evidence="2" id="KW-1185">Reference proteome</keyword>
<dbReference type="GO" id="GO:0045892">
    <property type="term" value="P:negative regulation of DNA-templated transcription"/>
    <property type="evidence" value="ECO:0007669"/>
    <property type="project" value="InterPro"/>
</dbReference>
<evidence type="ECO:0000313" key="1">
    <source>
        <dbReference type="EMBL" id="KAF0484664.1"/>
    </source>
</evidence>
<dbReference type="OrthoDB" id="1926212at2759"/>
<dbReference type="PANTHER" id="PTHR44749">
    <property type="entry name" value="SUPPRESSOR OF RPS4-RLD 1"/>
    <property type="match status" value="1"/>
</dbReference>
<accession>A0A8H4EHN9</accession>
<organism evidence="1 2">
    <name type="scientific">Gigaspora margarita</name>
    <dbReference type="NCBI Taxonomy" id="4874"/>
    <lineage>
        <taxon>Eukaryota</taxon>
        <taxon>Fungi</taxon>
        <taxon>Fungi incertae sedis</taxon>
        <taxon>Mucoromycota</taxon>
        <taxon>Glomeromycotina</taxon>
        <taxon>Glomeromycetes</taxon>
        <taxon>Diversisporales</taxon>
        <taxon>Gigasporaceae</taxon>
        <taxon>Gigaspora</taxon>
    </lineage>
</organism>
<dbReference type="SUPFAM" id="SSF48452">
    <property type="entry name" value="TPR-like"/>
    <property type="match status" value="1"/>
</dbReference>
<protein>
    <submittedName>
        <fullName evidence="1">Tetratricopeptide repeat protein</fullName>
    </submittedName>
</protein>
<reference evidence="1 2" key="1">
    <citation type="journal article" date="2019" name="Environ. Microbiol.">
        <title>At the nexus of three kingdoms: the genome of the mycorrhizal fungus Gigaspora margarita provides insights into plant, endobacterial and fungal interactions.</title>
        <authorList>
            <person name="Venice F."/>
            <person name="Ghignone S."/>
            <person name="Salvioli di Fossalunga A."/>
            <person name="Amselem J."/>
            <person name="Novero M."/>
            <person name="Xianan X."/>
            <person name="Sedzielewska Toro K."/>
            <person name="Morin E."/>
            <person name="Lipzen A."/>
            <person name="Grigoriev I.V."/>
            <person name="Henrissat B."/>
            <person name="Martin F.M."/>
            <person name="Bonfante P."/>
        </authorList>
    </citation>
    <scope>NUCLEOTIDE SEQUENCE [LARGE SCALE GENOMIC DNA]</scope>
    <source>
        <strain evidence="1 2">BEG34</strain>
    </source>
</reference>
<dbReference type="InterPro" id="IPR019734">
    <property type="entry name" value="TPR_rpt"/>
</dbReference>
<name>A0A8H4EHN9_GIGMA</name>
<dbReference type="PANTHER" id="PTHR44749:SF1">
    <property type="entry name" value="TETRATRICOPEPTIDE-LIKE HELICAL DOMAIN-CONTAINING PROTEIN"/>
    <property type="match status" value="1"/>
</dbReference>
<dbReference type="SMART" id="SM00028">
    <property type="entry name" value="TPR"/>
    <property type="match status" value="3"/>
</dbReference>
<dbReference type="Proteomes" id="UP000439903">
    <property type="component" value="Unassembled WGS sequence"/>
</dbReference>
<evidence type="ECO:0000313" key="2">
    <source>
        <dbReference type="Proteomes" id="UP000439903"/>
    </source>
</evidence>
<dbReference type="InterPro" id="IPR044650">
    <property type="entry name" value="SRFR1-like"/>
</dbReference>
<dbReference type="AlphaFoldDB" id="A0A8H4EHN9"/>
<comment type="caution">
    <text evidence="1">The sequence shown here is derived from an EMBL/GenBank/DDBJ whole genome shotgun (WGS) entry which is preliminary data.</text>
</comment>
<sequence>MSSKEYNIPECKISFVRMLNKATSSTYRFKDLPRPENDPKTGSDELLIMTHTEIDNLDNLQILKPENYEVISNIYFQNTIQNIASQDPYIFRIKGLHDYFLGNYKESVEILNIALDINPKDLRTLHFRGLAHLKLNHNFEAIADFTEVLKARPNSSIAHSDMVNLDNLDLKSSIINDFTGKCLWRLRGIAYFRLKLCKKALHDFSKSFEIEQMSTTLRNMPDRVIFLYDRKWMRNYASLKIMNPIPNDLAFNKLEESFKTLQIDDNLRNIDLILKNLNRVLEIDQININDQKNTYLYRKH</sequence>